<evidence type="ECO:0000256" key="9">
    <source>
        <dbReference type="RuleBase" id="RU003814"/>
    </source>
</evidence>
<dbReference type="Gene3D" id="1.20.120.420">
    <property type="entry name" value="translation initiation factor eif-2b, domain 1"/>
    <property type="match status" value="1"/>
</dbReference>
<dbReference type="SUPFAM" id="SSF100950">
    <property type="entry name" value="NagB/RpiA/CoA transferase-like"/>
    <property type="match status" value="1"/>
</dbReference>
<sequence length="426" mass="45639">MAPVQHAPTLDAFLHAHLPLEATVEQACSLLKRRQIRGPEPCALVTAHVLAQVVAKSKWTDVDQLLDRVFQTGRKLVDAQPQELVLGNIVRRVQGLIRDEAATDRTDERDDQQSSMANSVSDLRENLPVPPALASSVSFSALARTTRQPSLIATPQSMFNLLSAAEPSFLASGDVSSAGSGASTPTPAHAGLSSGSGSGRVAALRDEILDGIEEIKDEIGQADDQIAGFAESQIRPGDAVLVYEPSRTVEKFLIKAARRKYTLFLVGTASATLEKKLGAAKCPIIRVSSNAVSTYMSRVHRVVLDARAIAANGGVLTNAGGARLARAAKAAGRTVLVVGGVYRLSPEPLTHPDNFVEWGEPARLVRFADGSLVGDGGLEVETPLTEYVPARLVDLYVTNLGPHSKDYLEIVISDHYKSEDLELYRQ</sequence>
<evidence type="ECO:0000313" key="11">
    <source>
        <dbReference type="EMBL" id="CAK7209447.1"/>
    </source>
</evidence>
<protein>
    <recommendedName>
        <fullName evidence="6">Translation initiation factor eIF2B subunit beta</fullName>
    </recommendedName>
    <alternativeName>
        <fullName evidence="7">eIF2B GDP-GTP exchange factor subunit beta</fullName>
    </alternativeName>
</protein>
<evidence type="ECO:0000256" key="8">
    <source>
        <dbReference type="ARBA" id="ARBA00046432"/>
    </source>
</evidence>
<evidence type="ECO:0000256" key="4">
    <source>
        <dbReference type="ARBA" id="ARBA00022540"/>
    </source>
</evidence>
<feature type="region of interest" description="Disordered" evidence="10">
    <location>
        <begin position="173"/>
        <end position="198"/>
    </location>
</feature>
<dbReference type="InterPro" id="IPR000649">
    <property type="entry name" value="IF-2B-related"/>
</dbReference>
<evidence type="ECO:0000256" key="5">
    <source>
        <dbReference type="ARBA" id="ARBA00022917"/>
    </source>
</evidence>
<dbReference type="Pfam" id="PF01008">
    <property type="entry name" value="IF-2B"/>
    <property type="match status" value="1"/>
</dbReference>
<feature type="region of interest" description="Disordered" evidence="10">
    <location>
        <begin position="101"/>
        <end position="127"/>
    </location>
</feature>
<dbReference type="InterPro" id="IPR037171">
    <property type="entry name" value="NagB/RpiA_transferase-like"/>
</dbReference>
<dbReference type="InterPro" id="IPR027363">
    <property type="entry name" value="M1Pi_N"/>
</dbReference>
<accession>A0ABP0AQA3</accession>
<keyword evidence="12" id="KW-1185">Reference proteome</keyword>
<evidence type="ECO:0000256" key="7">
    <source>
        <dbReference type="ARBA" id="ARBA00044228"/>
    </source>
</evidence>
<evidence type="ECO:0000256" key="3">
    <source>
        <dbReference type="ARBA" id="ARBA00022490"/>
    </source>
</evidence>
<proteinExistence type="inferred from homology"/>
<evidence type="ECO:0000256" key="1">
    <source>
        <dbReference type="ARBA" id="ARBA00004514"/>
    </source>
</evidence>
<feature type="compositionally biased region" description="Low complexity" evidence="10">
    <location>
        <begin position="173"/>
        <end position="183"/>
    </location>
</feature>
<comment type="similarity">
    <text evidence="2 9">Belongs to the eIF-2B alpha/beta/delta subunits family.</text>
</comment>
<dbReference type="Proteomes" id="UP001642406">
    <property type="component" value="Unassembled WGS sequence"/>
</dbReference>
<dbReference type="PANTHER" id="PTHR45859:SF1">
    <property type="entry name" value="TRANSLATION INITIATION FACTOR EIF-2B SUBUNIT BETA"/>
    <property type="match status" value="1"/>
</dbReference>
<evidence type="ECO:0000256" key="2">
    <source>
        <dbReference type="ARBA" id="ARBA00007251"/>
    </source>
</evidence>
<comment type="subcellular location">
    <subcellularLocation>
        <location evidence="1">Cytoplasm</location>
        <location evidence="1">Cytosol</location>
    </subcellularLocation>
</comment>
<evidence type="ECO:0000313" key="12">
    <source>
        <dbReference type="Proteomes" id="UP001642406"/>
    </source>
</evidence>
<dbReference type="Gene3D" id="3.40.50.10470">
    <property type="entry name" value="Translation initiation factor eif-2b, domain 2"/>
    <property type="match status" value="1"/>
</dbReference>
<dbReference type="PANTHER" id="PTHR45859">
    <property type="entry name" value="TRANSLATION INITIATION FACTOR EIF-2B SUBUNIT BETA"/>
    <property type="match status" value="1"/>
</dbReference>
<evidence type="ECO:0000256" key="6">
    <source>
        <dbReference type="ARBA" id="ARBA00044122"/>
    </source>
</evidence>
<keyword evidence="3" id="KW-0963">Cytoplasm</keyword>
<feature type="compositionally biased region" description="Basic and acidic residues" evidence="10">
    <location>
        <begin position="101"/>
        <end position="112"/>
    </location>
</feature>
<keyword evidence="5" id="KW-0648">Protein biosynthesis</keyword>
<name>A0ABP0AQA3_9PEZI</name>
<keyword evidence="4" id="KW-0396">Initiation factor</keyword>
<evidence type="ECO:0000256" key="10">
    <source>
        <dbReference type="SAM" id="MobiDB-lite"/>
    </source>
</evidence>
<comment type="caution">
    <text evidence="11">The sequence shown here is derived from an EMBL/GenBank/DDBJ whole genome shotgun (WGS) entry which is preliminary data.</text>
</comment>
<gene>
    <name evidence="11" type="primary">GCD7</name>
    <name evidence="11" type="ORF">SBRCBS47491_000446</name>
</gene>
<dbReference type="InterPro" id="IPR051855">
    <property type="entry name" value="eIF2B_beta_subunit"/>
</dbReference>
<reference evidence="11 12" key="1">
    <citation type="submission" date="2024-01" db="EMBL/GenBank/DDBJ databases">
        <authorList>
            <person name="Allen C."/>
            <person name="Tagirdzhanova G."/>
        </authorList>
    </citation>
    <scope>NUCLEOTIDE SEQUENCE [LARGE SCALE GENOMIC DNA]</scope>
</reference>
<dbReference type="EMBL" id="CAWUHC010000003">
    <property type="protein sequence ID" value="CAK7209447.1"/>
    <property type="molecule type" value="Genomic_DNA"/>
</dbReference>
<organism evidence="11 12">
    <name type="scientific">Sporothrix bragantina</name>
    <dbReference type="NCBI Taxonomy" id="671064"/>
    <lineage>
        <taxon>Eukaryota</taxon>
        <taxon>Fungi</taxon>
        <taxon>Dikarya</taxon>
        <taxon>Ascomycota</taxon>
        <taxon>Pezizomycotina</taxon>
        <taxon>Sordariomycetes</taxon>
        <taxon>Sordariomycetidae</taxon>
        <taxon>Ophiostomatales</taxon>
        <taxon>Ophiostomataceae</taxon>
        <taxon>Sporothrix</taxon>
    </lineage>
</organism>
<dbReference type="InterPro" id="IPR042529">
    <property type="entry name" value="IF_2B-like_C"/>
</dbReference>
<comment type="subunit">
    <text evidence="8">Component of the translation initiation factor 2B (eIF2B) complex which is a heterodecamer of two sets of five different subunits: alpha, beta, gamma, delta and epsilon. Subunits alpha, beta and delta comprise a regulatory subcomplex and subunits epsilon and gamma comprise a catalytic subcomplex. Within the complex, the hexameric regulatory complex resides at the center, with the two heterodimeric catalytic subcomplexes bound on opposite sides.</text>
</comment>